<organism evidence="1">
    <name type="scientific">Arsenophonus endosymbiont of Trialeurodes vaporariorum</name>
    <dbReference type="NCBI Taxonomy" id="235567"/>
    <lineage>
        <taxon>Bacteria</taxon>
        <taxon>Pseudomonadati</taxon>
        <taxon>Pseudomonadota</taxon>
        <taxon>Gammaproteobacteria</taxon>
        <taxon>Enterobacterales</taxon>
        <taxon>Morganellaceae</taxon>
        <taxon>Arsenophonus</taxon>
    </lineage>
</organism>
<protein>
    <submittedName>
        <fullName evidence="1">Uncharacterized protein</fullName>
    </submittedName>
</protein>
<dbReference type="AlphaFoldDB" id="A0A3B0LWB1"/>
<sequence length="66" mass="7757">MVSQEWSPEKLVSPQIWRHNLDIYIPTIPKFKYALIIINSEASYNSKNFSPDFNKKMLIDIAEKTN</sequence>
<accession>A0A3B0LWB1</accession>
<proteinExistence type="predicted"/>
<evidence type="ECO:0000313" key="1">
    <source>
        <dbReference type="EMBL" id="SSW95141.1"/>
    </source>
</evidence>
<dbReference type="EMBL" id="UFQR01000003">
    <property type="protein sequence ID" value="SSW95141.1"/>
    <property type="molecule type" value="Genomic_DNA"/>
</dbReference>
<reference evidence="1" key="1">
    <citation type="submission" date="2018-04" db="EMBL/GenBank/DDBJ databases">
        <authorList>
            <person name="Go L.Y."/>
            <person name="Mitchell J.A."/>
        </authorList>
    </citation>
    <scope>NUCLEOTIDE SEQUENCE</scope>
    <source>
        <strain evidence="1">ARTV</strain>
    </source>
</reference>
<name>A0A3B0LWB1_9GAMM</name>
<gene>
    <name evidence="1" type="ORF">ARTV_0882</name>
</gene>
<dbReference type="InterPro" id="IPR009199">
    <property type="entry name" value="PhoPQ-act_pathogen-rel_PqaA"/>
</dbReference>
<dbReference type="Pfam" id="PF10142">
    <property type="entry name" value="PhoPQ_related"/>
    <property type="match status" value="1"/>
</dbReference>